<sequence>MKLPKEMKEKMSKYNVNWDQLIKDFISKKIEELERESHAEKAKEILSSIELSTNGFALKEVKRNRESN</sequence>
<accession>A0AAT9GQT8</accession>
<evidence type="ECO:0008006" key="2">
    <source>
        <dbReference type="Google" id="ProtNLM"/>
    </source>
</evidence>
<gene>
    <name evidence="1" type="ORF">SJAV_10030</name>
</gene>
<dbReference type="PANTHER" id="PTHR42244:SF2">
    <property type="entry name" value="ANTITOXIN VAPB3-RELATED"/>
    <property type="match status" value="1"/>
</dbReference>
<dbReference type="AlphaFoldDB" id="A0AAT9GQT8"/>
<protein>
    <recommendedName>
        <fullName evidence="2">VapB-type antitoxin</fullName>
    </recommendedName>
</protein>
<dbReference type="PANTHER" id="PTHR42244">
    <property type="entry name" value="ANTITOXIN VAPB3-RELATED"/>
    <property type="match status" value="1"/>
</dbReference>
<evidence type="ECO:0000313" key="1">
    <source>
        <dbReference type="EMBL" id="BFH73059.1"/>
    </source>
</evidence>
<name>A0AAT9GQT8_9CREN</name>
<organism evidence="1">
    <name type="scientific">Sulfurisphaera javensis</name>
    <dbReference type="NCBI Taxonomy" id="2049879"/>
    <lineage>
        <taxon>Archaea</taxon>
        <taxon>Thermoproteota</taxon>
        <taxon>Thermoprotei</taxon>
        <taxon>Sulfolobales</taxon>
        <taxon>Sulfolobaceae</taxon>
        <taxon>Sulfurisphaera</taxon>
    </lineage>
</organism>
<dbReference type="KEGG" id="sjv:SJAV_10030"/>
<proteinExistence type="predicted"/>
<dbReference type="RefSeq" id="WP_369611235.1">
    <property type="nucleotide sequence ID" value="NZ_AP031322.1"/>
</dbReference>
<dbReference type="InterPro" id="IPR039709">
    <property type="entry name" value="VapB3-like"/>
</dbReference>
<reference evidence="1" key="1">
    <citation type="submission" date="2024-03" db="EMBL/GenBank/DDBJ databases">
        <title>Complete genome sequence of Sulfurisphaera javensis strain KD-1.</title>
        <authorList>
            <person name="Sakai H."/>
            <person name="Nur N."/>
            <person name="Suwanto A."/>
            <person name="Kurosawa N."/>
        </authorList>
    </citation>
    <scope>NUCLEOTIDE SEQUENCE</scope>
    <source>
        <strain evidence="1">KD-1</strain>
    </source>
</reference>
<dbReference type="GeneID" id="92353931"/>
<dbReference type="EMBL" id="AP031322">
    <property type="protein sequence ID" value="BFH73059.1"/>
    <property type="molecule type" value="Genomic_DNA"/>
</dbReference>